<evidence type="ECO:0000313" key="2">
    <source>
        <dbReference type="Proteomes" id="UP000823388"/>
    </source>
</evidence>
<organism evidence="1 2">
    <name type="scientific">Panicum virgatum</name>
    <name type="common">Blackwell switchgrass</name>
    <dbReference type="NCBI Taxonomy" id="38727"/>
    <lineage>
        <taxon>Eukaryota</taxon>
        <taxon>Viridiplantae</taxon>
        <taxon>Streptophyta</taxon>
        <taxon>Embryophyta</taxon>
        <taxon>Tracheophyta</taxon>
        <taxon>Spermatophyta</taxon>
        <taxon>Magnoliopsida</taxon>
        <taxon>Liliopsida</taxon>
        <taxon>Poales</taxon>
        <taxon>Poaceae</taxon>
        <taxon>PACMAD clade</taxon>
        <taxon>Panicoideae</taxon>
        <taxon>Panicodae</taxon>
        <taxon>Paniceae</taxon>
        <taxon>Panicinae</taxon>
        <taxon>Panicum</taxon>
        <taxon>Panicum sect. Hiantes</taxon>
    </lineage>
</organism>
<keyword evidence="2" id="KW-1185">Reference proteome</keyword>
<accession>A0A8T0N0T0</accession>
<comment type="caution">
    <text evidence="1">The sequence shown here is derived from an EMBL/GenBank/DDBJ whole genome shotgun (WGS) entry which is preliminary data.</text>
</comment>
<reference evidence="1" key="1">
    <citation type="submission" date="2020-05" db="EMBL/GenBank/DDBJ databases">
        <title>WGS assembly of Panicum virgatum.</title>
        <authorList>
            <person name="Lovell J.T."/>
            <person name="Jenkins J."/>
            <person name="Shu S."/>
            <person name="Juenger T.E."/>
            <person name="Schmutz J."/>
        </authorList>
    </citation>
    <scope>NUCLEOTIDE SEQUENCE</scope>
    <source>
        <strain evidence="1">AP13</strain>
    </source>
</reference>
<gene>
    <name evidence="1" type="ORF">PVAP13_9NG821100</name>
</gene>
<protein>
    <submittedName>
        <fullName evidence="1">Uncharacterized protein</fullName>
    </submittedName>
</protein>
<evidence type="ECO:0000313" key="1">
    <source>
        <dbReference type="EMBL" id="KAG2542797.1"/>
    </source>
</evidence>
<name>A0A8T0N0T0_PANVG</name>
<proteinExistence type="predicted"/>
<sequence>MITGESRIHPLPGFSPYPFLVWEVTEIPPPLPTFFLPPRVLWSSLVLGPAILFPATVSEAADAATGPGSLTHSFPSPFPQPGWLLASPHRRALPPLPPRIILY</sequence>
<dbReference type="EMBL" id="CM029054">
    <property type="protein sequence ID" value="KAG2542797.1"/>
    <property type="molecule type" value="Genomic_DNA"/>
</dbReference>
<dbReference type="Proteomes" id="UP000823388">
    <property type="component" value="Chromosome 9N"/>
</dbReference>
<dbReference type="AlphaFoldDB" id="A0A8T0N0T0"/>